<accession>A0A2T7AUY8</accession>
<reference evidence="3 4" key="1">
    <citation type="submission" date="2016-12" db="EMBL/GenBank/DDBJ databases">
        <title>Analysis of the Molecular Diversity Among Cronobacter Species Isolated from Filth Flies Using a Pan Genomic DNA Microarray.</title>
        <authorList>
            <person name="Pava-Ripoll M."/>
            <person name="Tall B."/>
            <person name="Farber J."/>
            <person name="Fanning S."/>
            <person name="Lehner A."/>
            <person name="Stephan R."/>
            <person name="Pagotto F."/>
            <person name="Iverson C."/>
            <person name="Ziobro G."/>
            <person name="Miller A."/>
            <person name="Pearson R."/>
            <person name="Yan Q."/>
            <person name="Kim M."/>
            <person name="Jeong S."/>
            <person name="Park J."/>
            <person name="Jun S."/>
            <person name="Choi H."/>
            <person name="Chung T."/>
            <person name="Yoo Y."/>
            <person name="Park E."/>
            <person name="Hwang S."/>
            <person name="Lee B."/>
            <person name="Sathyamoorthy V."/>
            <person name="Carter L."/>
            <person name="Mammel M."/>
            <person name="Jackson S."/>
            <person name="Kothary M."/>
            <person name="Patel I."/>
            <person name="Grim C."/>
            <person name="Gopinath G."/>
            <person name="Gangiredla J."/>
            <person name="Chase H."/>
        </authorList>
    </citation>
    <scope>NUCLEOTIDE SEQUENCE [LARGE SCALE GENOMIC DNA]</scope>
    <source>
        <strain evidence="3 4">MOD1-Md1s</strain>
    </source>
</reference>
<evidence type="ECO:0000313" key="3">
    <source>
        <dbReference type="EMBL" id="PUX15673.1"/>
    </source>
</evidence>
<evidence type="ECO:0000313" key="4">
    <source>
        <dbReference type="Proteomes" id="UP000244378"/>
    </source>
</evidence>
<comment type="caution">
    <text evidence="3">The sequence shown here is derived from an EMBL/GenBank/DDBJ whole genome shotgun (WGS) entry which is preliminary data.</text>
</comment>
<dbReference type="Proteomes" id="UP000244378">
    <property type="component" value="Unassembled WGS sequence"/>
</dbReference>
<keyword evidence="5" id="KW-1185">Reference proteome</keyword>
<evidence type="ECO:0000313" key="2">
    <source>
        <dbReference type="EMBL" id="KAB0877434.1"/>
    </source>
</evidence>
<name>A0A2T7AUY8_9ENTR</name>
<proteinExistence type="predicted"/>
<evidence type="ECO:0000256" key="1">
    <source>
        <dbReference type="SAM" id="Phobius"/>
    </source>
</evidence>
<dbReference type="AlphaFoldDB" id="A0A2T7AUY8"/>
<dbReference type="EMBL" id="MSAE01000012">
    <property type="protein sequence ID" value="PUX15673.1"/>
    <property type="molecule type" value="Genomic_DNA"/>
</dbReference>
<feature type="transmembrane region" description="Helical" evidence="1">
    <location>
        <begin position="37"/>
        <end position="55"/>
    </location>
</feature>
<dbReference type="RefSeq" id="WP_083605388.1">
    <property type="nucleotide sequence ID" value="NZ_JADKNN010000060.1"/>
</dbReference>
<keyword evidence="1" id="KW-0812">Transmembrane</keyword>
<sequence>MATAETPQRLMLLNTCIYAMLVTASYLVQKGIAGEKICLFIIPVIIAAIFLLNYLNHDNVAIKSIHHGEFTAQILVNDLPLSSSAKIGWWIKNGKTLAEKYSRLAKGKRRVKALRESQRRFPNRTHV</sequence>
<dbReference type="Pfam" id="PF06092">
    <property type="entry name" value="DUF943"/>
    <property type="match status" value="1"/>
</dbReference>
<dbReference type="InterPro" id="IPR010351">
    <property type="entry name" value="DUF943"/>
</dbReference>
<dbReference type="OrthoDB" id="6519293at2"/>
<protein>
    <submittedName>
        <fullName evidence="3">DUF943 domain-containing protein</fullName>
    </submittedName>
    <submittedName>
        <fullName evidence="2">DUF943 family protein</fullName>
    </submittedName>
</protein>
<evidence type="ECO:0000313" key="5">
    <source>
        <dbReference type="Proteomes" id="UP000469927"/>
    </source>
</evidence>
<dbReference type="EMBL" id="WAGD01000036">
    <property type="protein sequence ID" value="KAB0877434.1"/>
    <property type="molecule type" value="Genomic_DNA"/>
</dbReference>
<organism evidence="3 4">
    <name type="scientific">Cronobacter muytjensii</name>
    <dbReference type="NCBI Taxonomy" id="413501"/>
    <lineage>
        <taxon>Bacteria</taxon>
        <taxon>Pseudomonadati</taxon>
        <taxon>Pseudomonadota</taxon>
        <taxon>Gammaproteobacteria</taxon>
        <taxon>Enterobacterales</taxon>
        <taxon>Enterobacteriaceae</taxon>
        <taxon>Cronobacter</taxon>
    </lineage>
</organism>
<feature type="transmembrane region" description="Helical" evidence="1">
    <location>
        <begin position="12"/>
        <end position="28"/>
    </location>
</feature>
<keyword evidence="1" id="KW-1133">Transmembrane helix</keyword>
<reference evidence="2 5" key="2">
    <citation type="submission" date="2019-08" db="EMBL/GenBank/DDBJ databases">
        <title>Prevalence, distribution, and phylogeny of type two toxin-antitoxin genes possessed by Cronobacter species where C. sakazakii homologs follow sequence type lineages.</title>
        <authorList>
            <person name="Finkelstein S."/>
            <person name="Negrete F."/>
            <person name="Jang H."/>
            <person name="Gopinath G.R."/>
            <person name="Tall B.D."/>
        </authorList>
    </citation>
    <scope>NUCLEOTIDE SEQUENCE [LARGE SCALE GENOMIC DNA]</scope>
    <source>
        <strain evidence="2 5">MOD1_GK1257</strain>
    </source>
</reference>
<dbReference type="Proteomes" id="UP000469927">
    <property type="component" value="Unassembled WGS sequence"/>
</dbReference>
<keyword evidence="1" id="KW-0472">Membrane</keyword>
<gene>
    <name evidence="3" type="ORF">AUN14_07375</name>
    <name evidence="2" type="ORF">FZI19_12435</name>
</gene>